<dbReference type="RefSeq" id="WP_378163455.1">
    <property type="nucleotide sequence ID" value="NZ_JBHSBU010000001.1"/>
</dbReference>
<comment type="subcellular location">
    <subcellularLocation>
        <location evidence="1">Cell inner membrane</location>
        <topology evidence="1">Single-pass membrane protein</topology>
    </subcellularLocation>
</comment>
<evidence type="ECO:0000256" key="8">
    <source>
        <dbReference type="ARBA" id="ARBA00022989"/>
    </source>
</evidence>
<dbReference type="PANTHER" id="PTHR39583:SF2">
    <property type="entry name" value="TYPE II SECRETION SYSTEM PROTEIN J"/>
    <property type="match status" value="1"/>
</dbReference>
<evidence type="ECO:0000256" key="7">
    <source>
        <dbReference type="ARBA" id="ARBA00022692"/>
    </source>
</evidence>
<evidence type="ECO:0000256" key="5">
    <source>
        <dbReference type="ARBA" id="ARBA00022481"/>
    </source>
</evidence>
<keyword evidence="9 10" id="KW-0472">Membrane</keyword>
<keyword evidence="8 10" id="KW-1133">Transmembrane helix</keyword>
<evidence type="ECO:0000256" key="10">
    <source>
        <dbReference type="SAM" id="Phobius"/>
    </source>
</evidence>
<evidence type="ECO:0000256" key="1">
    <source>
        <dbReference type="ARBA" id="ARBA00004377"/>
    </source>
</evidence>
<dbReference type="Gene3D" id="3.10.610.10">
    <property type="entry name" value="GSPII I/J protein-like"/>
    <property type="match status" value="1"/>
</dbReference>
<evidence type="ECO:0000256" key="2">
    <source>
        <dbReference type="ARBA" id="ARBA00011084"/>
    </source>
</evidence>
<feature type="transmembrane region" description="Helical" evidence="10">
    <location>
        <begin position="12"/>
        <end position="31"/>
    </location>
</feature>
<protein>
    <recommendedName>
        <fullName evidence="3">Type II secretion system protein J</fullName>
    </recommendedName>
</protein>
<evidence type="ECO:0000256" key="9">
    <source>
        <dbReference type="ARBA" id="ARBA00023136"/>
    </source>
</evidence>
<dbReference type="Pfam" id="PF07963">
    <property type="entry name" value="N_methyl"/>
    <property type="match status" value="1"/>
</dbReference>
<organism evidence="11 12">
    <name type="scientific">Chitinimonas lacunae</name>
    <dbReference type="NCBI Taxonomy" id="1963018"/>
    <lineage>
        <taxon>Bacteria</taxon>
        <taxon>Pseudomonadati</taxon>
        <taxon>Pseudomonadota</taxon>
        <taxon>Betaproteobacteria</taxon>
        <taxon>Neisseriales</taxon>
        <taxon>Chitinibacteraceae</taxon>
        <taxon>Chitinimonas</taxon>
    </lineage>
</organism>
<dbReference type="InterPro" id="IPR051621">
    <property type="entry name" value="T2SS_protein_J"/>
</dbReference>
<keyword evidence="6" id="KW-0997">Cell inner membrane</keyword>
<gene>
    <name evidence="11" type="primary">gspJ</name>
    <name evidence="11" type="ORF">ACFOW7_09405</name>
</gene>
<evidence type="ECO:0000313" key="11">
    <source>
        <dbReference type="EMBL" id="MFC4159565.1"/>
    </source>
</evidence>
<evidence type="ECO:0000256" key="3">
    <source>
        <dbReference type="ARBA" id="ARBA00021539"/>
    </source>
</evidence>
<dbReference type="EMBL" id="JBHSBU010000001">
    <property type="protein sequence ID" value="MFC4159565.1"/>
    <property type="molecule type" value="Genomic_DNA"/>
</dbReference>
<dbReference type="InterPro" id="IPR012902">
    <property type="entry name" value="N_methyl_site"/>
</dbReference>
<dbReference type="NCBIfam" id="TIGR02532">
    <property type="entry name" value="IV_pilin_GFxxxE"/>
    <property type="match status" value="1"/>
</dbReference>
<dbReference type="InterPro" id="IPR010055">
    <property type="entry name" value="T2SS_protein-GspJ"/>
</dbReference>
<comment type="caution">
    <text evidence="11">The sequence shown here is derived from an EMBL/GenBank/DDBJ whole genome shotgun (WGS) entry which is preliminary data.</text>
</comment>
<dbReference type="NCBIfam" id="TIGR01711">
    <property type="entry name" value="gspJ"/>
    <property type="match status" value="1"/>
</dbReference>
<dbReference type="InterPro" id="IPR045584">
    <property type="entry name" value="Pilin-like"/>
</dbReference>
<dbReference type="Pfam" id="PF11612">
    <property type="entry name" value="T2SSJ"/>
    <property type="match status" value="1"/>
</dbReference>
<keyword evidence="7 10" id="KW-0812">Transmembrane</keyword>
<name>A0ABV8MRQ0_9NEIS</name>
<keyword evidence="5" id="KW-0488">Methylation</keyword>
<dbReference type="PANTHER" id="PTHR39583">
    <property type="entry name" value="TYPE II SECRETION SYSTEM PROTEIN J-RELATED"/>
    <property type="match status" value="1"/>
</dbReference>
<proteinExistence type="inferred from homology"/>
<dbReference type="Gene3D" id="2.10.70.20">
    <property type="entry name" value="gspk-gspi-gspj complex like domains"/>
    <property type="match status" value="1"/>
</dbReference>
<evidence type="ECO:0000256" key="4">
    <source>
        <dbReference type="ARBA" id="ARBA00022475"/>
    </source>
</evidence>
<keyword evidence="12" id="KW-1185">Reference proteome</keyword>
<sequence length="195" mass="22027">MSRKARRNRGFTLIELLVAMAVFSVLAVVAYKGVERMALTKQALDADNRRWRELTLVMGRFEEDIGQVANRHWRDEGGLTQPPLRGAAGGVDANGAQLELVRFDGGKLVHLGYRLRQGRLEMLLWDSLDLAPRTEPQVLKLLDGVERMDLRFFDDRGQWQLSWPQGVSARTPPRAVEVKLTLSDGRTVQRLVALP</sequence>
<dbReference type="SUPFAM" id="SSF54523">
    <property type="entry name" value="Pili subunits"/>
    <property type="match status" value="1"/>
</dbReference>
<evidence type="ECO:0000313" key="12">
    <source>
        <dbReference type="Proteomes" id="UP001595791"/>
    </source>
</evidence>
<dbReference type="PROSITE" id="PS00409">
    <property type="entry name" value="PROKAR_NTER_METHYL"/>
    <property type="match status" value="1"/>
</dbReference>
<comment type="similarity">
    <text evidence="2">Belongs to the GSP J family.</text>
</comment>
<evidence type="ECO:0000256" key="6">
    <source>
        <dbReference type="ARBA" id="ARBA00022519"/>
    </source>
</evidence>
<reference evidence="12" key="1">
    <citation type="journal article" date="2019" name="Int. J. Syst. Evol. Microbiol.">
        <title>The Global Catalogue of Microorganisms (GCM) 10K type strain sequencing project: providing services to taxonomists for standard genome sequencing and annotation.</title>
        <authorList>
            <consortium name="The Broad Institute Genomics Platform"/>
            <consortium name="The Broad Institute Genome Sequencing Center for Infectious Disease"/>
            <person name="Wu L."/>
            <person name="Ma J."/>
        </authorList>
    </citation>
    <scope>NUCLEOTIDE SEQUENCE [LARGE SCALE GENOMIC DNA]</scope>
    <source>
        <strain evidence="12">LMG 29894</strain>
    </source>
</reference>
<keyword evidence="4" id="KW-1003">Cell membrane</keyword>
<dbReference type="Proteomes" id="UP001595791">
    <property type="component" value="Unassembled WGS sequence"/>
</dbReference>
<accession>A0ABV8MRQ0</accession>